<sequence length="88" mass="9966">MAHSGALARTESVEKEMHKSQDHSKTFVFTKKRGYDVTRNPHLNKLASFPLQLSDSWGTYWPHEKPASGGSTFEELLPVPYLRPLCPP</sequence>
<evidence type="ECO:0000313" key="2">
    <source>
        <dbReference type="EMBL" id="CAL1610582.1"/>
    </source>
</evidence>
<evidence type="ECO:0000313" key="3">
    <source>
        <dbReference type="Proteomes" id="UP001497482"/>
    </source>
</evidence>
<dbReference type="Proteomes" id="UP001497482">
    <property type="component" value="Chromosome 7"/>
</dbReference>
<dbReference type="AlphaFoldDB" id="A0AAV2MB78"/>
<proteinExistence type="predicted"/>
<protein>
    <submittedName>
        <fullName evidence="2">Uncharacterized protein</fullName>
    </submittedName>
</protein>
<reference evidence="2 3" key="1">
    <citation type="submission" date="2024-04" db="EMBL/GenBank/DDBJ databases">
        <authorList>
            <person name="Waldvogel A.-M."/>
            <person name="Schoenle A."/>
        </authorList>
    </citation>
    <scope>NUCLEOTIDE SEQUENCE [LARGE SCALE GENOMIC DNA]</scope>
</reference>
<evidence type="ECO:0000256" key="1">
    <source>
        <dbReference type="SAM" id="MobiDB-lite"/>
    </source>
</evidence>
<feature type="compositionally biased region" description="Basic and acidic residues" evidence="1">
    <location>
        <begin position="11"/>
        <end position="23"/>
    </location>
</feature>
<name>A0AAV2MB78_KNICA</name>
<dbReference type="EMBL" id="OZ035829">
    <property type="protein sequence ID" value="CAL1610582.1"/>
    <property type="molecule type" value="Genomic_DNA"/>
</dbReference>
<accession>A0AAV2MB78</accession>
<gene>
    <name evidence="2" type="ORF">KC01_LOCUS37168</name>
</gene>
<feature type="region of interest" description="Disordered" evidence="1">
    <location>
        <begin position="1"/>
        <end position="23"/>
    </location>
</feature>
<keyword evidence="3" id="KW-1185">Reference proteome</keyword>
<organism evidence="2 3">
    <name type="scientific">Knipowitschia caucasica</name>
    <name type="common">Caucasian dwarf goby</name>
    <name type="synonym">Pomatoschistus caucasicus</name>
    <dbReference type="NCBI Taxonomy" id="637954"/>
    <lineage>
        <taxon>Eukaryota</taxon>
        <taxon>Metazoa</taxon>
        <taxon>Chordata</taxon>
        <taxon>Craniata</taxon>
        <taxon>Vertebrata</taxon>
        <taxon>Euteleostomi</taxon>
        <taxon>Actinopterygii</taxon>
        <taxon>Neopterygii</taxon>
        <taxon>Teleostei</taxon>
        <taxon>Neoteleostei</taxon>
        <taxon>Acanthomorphata</taxon>
        <taxon>Gobiaria</taxon>
        <taxon>Gobiiformes</taxon>
        <taxon>Gobioidei</taxon>
        <taxon>Gobiidae</taxon>
        <taxon>Gobiinae</taxon>
        <taxon>Knipowitschia</taxon>
    </lineage>
</organism>